<keyword evidence="4" id="KW-1185">Reference proteome</keyword>
<dbReference type="PANTHER" id="PTHR13379">
    <property type="entry name" value="UNCHARACTERIZED DUF1308"/>
    <property type="match status" value="1"/>
</dbReference>
<evidence type="ECO:0000256" key="1">
    <source>
        <dbReference type="SAM" id="MobiDB-lite"/>
    </source>
</evidence>
<sequence length="608" mass="67030">MAVDFLIQNATVIAPSTPGPVDDSAAGLMARWATLIREYEAFHAALAKHVHKADWPRVRPYIQILHGEAQQTQRLADHEHGVDGVADEKWRGAHRLLSTTLAAKEGMWRITKTCEGLLALERRFSRAPLGTVIGESPKRLKYKSAVVEGAGGNNGSEGAFVNIVVDNGREWLRVLTTTNAQLMVELAENGWEWGSDGEDEEDDELQDIADMSLVKTALGLAEGAYANRYKGAYPRICIILTRIEDDVERVEGDDKQREAAEISRYLGKVRRGLAARLAQVSPDIDGNSLQISIHTARAPRTMAQPPEDLDFVVDRLLPKVSTPVTPTVNIDTSILIALVSDITHSNVAIQNWHTAQRIDEITRESQKPGDVLKTLMTQALGGRKLVCTHEAANTFRTMVGNMAQSTEKERARMLMGEVDVEREELVCRYRALSSYPDAIPDDLQLPIEVVDVIWDLEHIKSVSALGTATGHLASDMDFLSLNGTASKSLPAVANGTALQSLHSQSLALPSVAYRIAQDMAKSKPTLAVFFYGWAAGQTTITTNLAARNRIRALLERYRTASHEEAPLVWVCRTARSLNGTNPQEHRNDGKQKKGESRSRAVKYNTRID</sequence>
<organism evidence="3 4">
    <name type="scientific">Sporothrix eucalyptigena</name>
    <dbReference type="NCBI Taxonomy" id="1812306"/>
    <lineage>
        <taxon>Eukaryota</taxon>
        <taxon>Fungi</taxon>
        <taxon>Dikarya</taxon>
        <taxon>Ascomycota</taxon>
        <taxon>Pezizomycotina</taxon>
        <taxon>Sordariomycetes</taxon>
        <taxon>Sordariomycetidae</taxon>
        <taxon>Ophiostomatales</taxon>
        <taxon>Ophiostomataceae</taxon>
        <taxon>Sporothrix</taxon>
    </lineage>
</organism>
<evidence type="ECO:0000313" key="4">
    <source>
        <dbReference type="Proteomes" id="UP001642482"/>
    </source>
</evidence>
<feature type="region of interest" description="Disordered" evidence="1">
    <location>
        <begin position="578"/>
        <end position="608"/>
    </location>
</feature>
<name>A0ABP0D2C6_9PEZI</name>
<dbReference type="EMBL" id="CAWUHD010000239">
    <property type="protein sequence ID" value="CAK7238376.1"/>
    <property type="molecule type" value="Genomic_DNA"/>
</dbReference>
<reference evidence="3 4" key="1">
    <citation type="submission" date="2024-01" db="EMBL/GenBank/DDBJ databases">
        <authorList>
            <person name="Allen C."/>
            <person name="Tagirdzhanova G."/>
        </authorList>
    </citation>
    <scope>NUCLEOTIDE SEQUENCE [LARGE SCALE GENOMIC DNA]</scope>
</reference>
<dbReference type="InterPro" id="IPR010733">
    <property type="entry name" value="DUF1308"/>
</dbReference>
<accession>A0ABP0D2C6</accession>
<protein>
    <recommendedName>
        <fullName evidence="2">DUF1308 domain-containing protein</fullName>
    </recommendedName>
</protein>
<dbReference type="Proteomes" id="UP001642482">
    <property type="component" value="Unassembled WGS sequence"/>
</dbReference>
<feature type="compositionally biased region" description="Basic and acidic residues" evidence="1">
    <location>
        <begin position="583"/>
        <end position="598"/>
    </location>
</feature>
<proteinExistence type="predicted"/>
<evidence type="ECO:0000313" key="3">
    <source>
        <dbReference type="EMBL" id="CAK7238376.1"/>
    </source>
</evidence>
<evidence type="ECO:0000259" key="2">
    <source>
        <dbReference type="Pfam" id="PF07000"/>
    </source>
</evidence>
<comment type="caution">
    <text evidence="3">The sequence shown here is derived from an EMBL/GenBank/DDBJ whole genome shotgun (WGS) entry which is preliminary data.</text>
</comment>
<feature type="domain" description="DUF1308" evidence="2">
    <location>
        <begin position="328"/>
        <end position="423"/>
    </location>
</feature>
<dbReference type="Pfam" id="PF07000">
    <property type="entry name" value="DUF1308"/>
    <property type="match status" value="1"/>
</dbReference>
<gene>
    <name evidence="3" type="ORF">SEUCBS140593_010623</name>
</gene>
<dbReference type="PANTHER" id="PTHR13379:SF0">
    <property type="entry name" value="UPF0415 PROTEIN C7ORF25"/>
    <property type="match status" value="1"/>
</dbReference>